<keyword evidence="8" id="KW-1185">Reference proteome</keyword>
<dbReference type="InterPro" id="IPR050388">
    <property type="entry name" value="ABC_Ni/Peptide_Import"/>
</dbReference>
<dbReference type="GO" id="GO:0016020">
    <property type="term" value="C:membrane"/>
    <property type="evidence" value="ECO:0007669"/>
    <property type="project" value="UniProtKB-SubCell"/>
</dbReference>
<feature type="domain" description="ABC transporter" evidence="6">
    <location>
        <begin position="29"/>
        <end position="81"/>
    </location>
</feature>
<dbReference type="PANTHER" id="PTHR43297">
    <property type="entry name" value="OLIGOPEPTIDE TRANSPORT ATP-BINDING PROTEIN APPD"/>
    <property type="match status" value="1"/>
</dbReference>
<keyword evidence="3" id="KW-0813">Transport</keyword>
<name>C5T379_ACIDE</name>
<evidence type="ECO:0000313" key="8">
    <source>
        <dbReference type="Proteomes" id="UP000003856"/>
    </source>
</evidence>
<comment type="similarity">
    <text evidence="2">Belongs to the ABC transporter superfamily.</text>
</comment>
<proteinExistence type="inferred from homology"/>
<evidence type="ECO:0000259" key="6">
    <source>
        <dbReference type="Pfam" id="PF00005"/>
    </source>
</evidence>
<evidence type="ECO:0000256" key="4">
    <source>
        <dbReference type="ARBA" id="ARBA00022475"/>
    </source>
</evidence>
<dbReference type="Proteomes" id="UP000003856">
    <property type="component" value="Unassembled WGS sequence"/>
</dbReference>
<evidence type="ECO:0000256" key="2">
    <source>
        <dbReference type="ARBA" id="ARBA00005417"/>
    </source>
</evidence>
<dbReference type="GO" id="GO:0005524">
    <property type="term" value="F:ATP binding"/>
    <property type="evidence" value="ECO:0007669"/>
    <property type="project" value="InterPro"/>
</dbReference>
<comment type="subcellular location">
    <subcellularLocation>
        <location evidence="1">Membrane</location>
    </subcellularLocation>
</comment>
<comment type="caution">
    <text evidence="7">The sequence shown here is derived from an EMBL/GenBank/DDBJ whole genome shotgun (WGS) entry which is preliminary data.</text>
</comment>
<gene>
    <name evidence="7" type="ORF">AcdelDRAFT_1359</name>
</gene>
<evidence type="ECO:0000256" key="5">
    <source>
        <dbReference type="ARBA" id="ARBA00023136"/>
    </source>
</evidence>
<dbReference type="Pfam" id="PF00005">
    <property type="entry name" value="ABC_tran"/>
    <property type="match status" value="1"/>
</dbReference>
<sequence length="94" mass="9947">MPTAPTPLLQVTNLRIRLQTHRGAADAVRGIDFTLRRGETLGLVGESGCGKSLTALALMGLLPEAAQASGSIRLDGQELLGLPDRALCRLRGDR</sequence>
<dbReference type="InterPro" id="IPR003439">
    <property type="entry name" value="ABC_transporter-like_ATP-bd"/>
</dbReference>
<evidence type="ECO:0000256" key="3">
    <source>
        <dbReference type="ARBA" id="ARBA00022448"/>
    </source>
</evidence>
<dbReference type="OrthoDB" id="9802772at2"/>
<keyword evidence="4" id="KW-1003">Cell membrane</keyword>
<evidence type="ECO:0000313" key="7">
    <source>
        <dbReference type="EMBL" id="EER61102.1"/>
    </source>
</evidence>
<evidence type="ECO:0000256" key="1">
    <source>
        <dbReference type="ARBA" id="ARBA00004370"/>
    </source>
</evidence>
<dbReference type="InterPro" id="IPR027417">
    <property type="entry name" value="P-loop_NTPase"/>
</dbReference>
<dbReference type="RefSeq" id="WP_005794784.1">
    <property type="nucleotide sequence ID" value="NZ_ACQT01000027.1"/>
</dbReference>
<dbReference type="PANTHER" id="PTHR43297:SF2">
    <property type="entry name" value="DIPEPTIDE TRANSPORT ATP-BINDING PROTEIN DPPD"/>
    <property type="match status" value="1"/>
</dbReference>
<dbReference type="SUPFAM" id="SSF52540">
    <property type="entry name" value="P-loop containing nucleoside triphosphate hydrolases"/>
    <property type="match status" value="1"/>
</dbReference>
<keyword evidence="5" id="KW-0472">Membrane</keyword>
<feature type="non-terminal residue" evidence="7">
    <location>
        <position position="94"/>
    </location>
</feature>
<dbReference type="EMBL" id="ACQT01000027">
    <property type="protein sequence ID" value="EER61102.1"/>
    <property type="molecule type" value="Genomic_DNA"/>
</dbReference>
<accession>C5T379</accession>
<protein>
    <submittedName>
        <fullName evidence="7">Oligopeptide/dipeptide ABC transporter, ATPase subunit</fullName>
    </submittedName>
</protein>
<organism evidence="7 8">
    <name type="scientific">Acidovorax delafieldii 2AN</name>
    <dbReference type="NCBI Taxonomy" id="573060"/>
    <lineage>
        <taxon>Bacteria</taxon>
        <taxon>Pseudomonadati</taxon>
        <taxon>Pseudomonadota</taxon>
        <taxon>Betaproteobacteria</taxon>
        <taxon>Burkholderiales</taxon>
        <taxon>Comamonadaceae</taxon>
        <taxon>Acidovorax</taxon>
    </lineage>
</organism>
<reference evidence="7 8" key="1">
    <citation type="submission" date="2009-05" db="EMBL/GenBank/DDBJ databases">
        <title>The draft genome of Acidovorax delafieldii 2AN.</title>
        <authorList>
            <consortium name="US DOE Joint Genome Institute (JGI-PGF)"/>
            <person name="Lucas S."/>
            <person name="Copeland A."/>
            <person name="Lapidus A."/>
            <person name="Glavina del Rio T."/>
            <person name="Tice H."/>
            <person name="Bruce D."/>
            <person name="Goodwin L."/>
            <person name="Pitluck S."/>
            <person name="Larimer F."/>
            <person name="Land M.L."/>
            <person name="Hauser L."/>
            <person name="Shelobolina E.S."/>
            <person name="Picardal F."/>
            <person name="Roden E."/>
            <person name="Emerson D."/>
        </authorList>
    </citation>
    <scope>NUCLEOTIDE SEQUENCE [LARGE SCALE GENOMIC DNA]</scope>
    <source>
        <strain evidence="7 8">2AN</strain>
    </source>
</reference>
<dbReference type="GO" id="GO:0016887">
    <property type="term" value="F:ATP hydrolysis activity"/>
    <property type="evidence" value="ECO:0007669"/>
    <property type="project" value="InterPro"/>
</dbReference>
<dbReference type="AlphaFoldDB" id="C5T379"/>
<dbReference type="Gene3D" id="3.40.50.300">
    <property type="entry name" value="P-loop containing nucleotide triphosphate hydrolases"/>
    <property type="match status" value="1"/>
</dbReference>